<feature type="coiled-coil region" evidence="1">
    <location>
        <begin position="256"/>
        <end position="286"/>
    </location>
</feature>
<dbReference type="Proteomes" id="UP000702954">
    <property type="component" value="Unassembled WGS sequence"/>
</dbReference>
<evidence type="ECO:0000256" key="2">
    <source>
        <dbReference type="SAM" id="MobiDB-lite"/>
    </source>
</evidence>
<proteinExistence type="predicted"/>
<feature type="compositionally biased region" description="Basic and acidic residues" evidence="2">
    <location>
        <begin position="11"/>
        <end position="33"/>
    </location>
</feature>
<name>A0ABQ0QVV8_9FIRM</name>
<evidence type="ECO:0000313" key="3">
    <source>
        <dbReference type="EMBL" id="GBU04548.1"/>
    </source>
</evidence>
<comment type="caution">
    <text evidence="3">The sequence shown here is derived from an EMBL/GenBank/DDBJ whole genome shotgun (WGS) entry which is preliminary data.</text>
</comment>
<accession>A0ABQ0QVV8</accession>
<feature type="compositionally biased region" description="Low complexity" evidence="2">
    <location>
        <begin position="34"/>
        <end position="52"/>
    </location>
</feature>
<keyword evidence="1" id="KW-0175">Coiled coil</keyword>
<feature type="compositionally biased region" description="Low complexity" evidence="2">
    <location>
        <begin position="62"/>
        <end position="76"/>
    </location>
</feature>
<gene>
    <name evidence="3" type="ORF">FAEUMB_10890</name>
</gene>
<keyword evidence="4" id="KW-1185">Reference proteome</keyword>
<evidence type="ECO:0000256" key="1">
    <source>
        <dbReference type="SAM" id="Coils"/>
    </source>
</evidence>
<dbReference type="RefSeq" id="WP_133296824.1">
    <property type="nucleotide sequence ID" value="NZ_BHEO01000002.1"/>
</dbReference>
<reference evidence="3 4" key="1">
    <citation type="journal article" date="2018" name="Int. J. Syst. Evol. Microbiol.">
        <title>Draft Genome Sequence of Faecalimonas umbilicata JCM 30896T, an Acetate-Producing Bacterium Isolated from Human Feces.</title>
        <authorList>
            <person name="Sakamoto M."/>
            <person name="Ikeyama N."/>
            <person name="Yuki M."/>
            <person name="Ohkuma M."/>
        </authorList>
    </citation>
    <scope>NUCLEOTIDE SEQUENCE [LARGE SCALE GENOMIC DNA]</scope>
    <source>
        <strain evidence="3 4">EGH7</strain>
    </source>
</reference>
<sequence>MKKADTSSGQKVEKKEEKKSNTEKSESSKEQKPQEQSAPTSQPSKPEQKPQQSPAPAPQQPSQPEQKPSQPTQKPSQPTPPQQPQQPSQPEQKPQECVHNWVYHPEQGHENTYTVTEEVYEPWECCNVCGADCTADPSGHMEAHALAGEGGGRHTEYFKIKEVTKTEWVVDVPAIYRVFRLWGKTIGGKQMAVATKYEEWMELGEITEETPIEWYEEEHARAILVSEIDRQTADLSEEEAFDIFTKLMEGDPLEVLKNLRTEGKLSKDALEELEEYEEEYQETHGE</sequence>
<feature type="region of interest" description="Disordered" evidence="2">
    <location>
        <begin position="1"/>
        <end position="95"/>
    </location>
</feature>
<organism evidence="3 4">
    <name type="scientific">Faecalimonas umbilicata</name>
    <dbReference type="NCBI Taxonomy" id="1912855"/>
    <lineage>
        <taxon>Bacteria</taxon>
        <taxon>Bacillati</taxon>
        <taxon>Bacillota</taxon>
        <taxon>Clostridia</taxon>
        <taxon>Lachnospirales</taxon>
        <taxon>Lachnospiraceae</taxon>
        <taxon>Faecalimonas</taxon>
    </lineage>
</organism>
<protein>
    <submittedName>
        <fullName evidence="3">Uncharacterized protein</fullName>
    </submittedName>
</protein>
<dbReference type="EMBL" id="BHEO01000002">
    <property type="protein sequence ID" value="GBU04548.1"/>
    <property type="molecule type" value="Genomic_DNA"/>
</dbReference>
<evidence type="ECO:0000313" key="4">
    <source>
        <dbReference type="Proteomes" id="UP000702954"/>
    </source>
</evidence>